<comment type="function">
    <text evidence="4 6">IF-3 binds to the 30S ribosomal subunit and shifts the equilibrium between 70S ribosomes and their 50S and 30S subunits in favor of the free subunits, thus enhancing the availability of 30S subunits on which protein synthesis initiation begins.</text>
</comment>
<evidence type="ECO:0000259" key="9">
    <source>
        <dbReference type="Pfam" id="PF05198"/>
    </source>
</evidence>
<evidence type="ECO:0000256" key="2">
    <source>
        <dbReference type="ARBA" id="ARBA00022540"/>
    </source>
</evidence>
<evidence type="ECO:0000256" key="7">
    <source>
        <dbReference type="SAM" id="MobiDB-lite"/>
    </source>
</evidence>
<dbReference type="GO" id="GO:0043022">
    <property type="term" value="F:ribosome binding"/>
    <property type="evidence" value="ECO:0007669"/>
    <property type="project" value="UniProtKB-ARBA"/>
</dbReference>
<keyword evidence="11" id="KW-1185">Reference proteome</keyword>
<dbReference type="InterPro" id="IPR019813">
    <property type="entry name" value="Translation_initiation_fac3_CS"/>
</dbReference>
<dbReference type="GO" id="GO:0005829">
    <property type="term" value="C:cytosol"/>
    <property type="evidence" value="ECO:0007669"/>
    <property type="project" value="TreeGrafter"/>
</dbReference>
<accession>A0A1I0PWF8</accession>
<comment type="subcellular location">
    <subcellularLocation>
        <location evidence="4 6">Cytoplasm</location>
    </subcellularLocation>
</comment>
<dbReference type="InterPro" id="IPR019814">
    <property type="entry name" value="Translation_initiation_fac_3_N"/>
</dbReference>
<evidence type="ECO:0000256" key="6">
    <source>
        <dbReference type="RuleBase" id="RU000646"/>
    </source>
</evidence>
<evidence type="ECO:0000256" key="1">
    <source>
        <dbReference type="ARBA" id="ARBA00005439"/>
    </source>
</evidence>
<dbReference type="PANTHER" id="PTHR10938">
    <property type="entry name" value="TRANSLATION INITIATION FACTOR IF-3"/>
    <property type="match status" value="1"/>
</dbReference>
<feature type="compositionally biased region" description="Basic and acidic residues" evidence="7">
    <location>
        <begin position="181"/>
        <end position="217"/>
    </location>
</feature>
<feature type="domain" description="Translation initiation factor 3 N-terminal" evidence="9">
    <location>
        <begin position="12"/>
        <end position="78"/>
    </location>
</feature>
<dbReference type="InterPro" id="IPR036787">
    <property type="entry name" value="T_IF-3_N_sf"/>
</dbReference>
<dbReference type="FunFam" id="3.10.20.80:FF:000001">
    <property type="entry name" value="Translation initiation factor IF-3"/>
    <property type="match status" value="1"/>
</dbReference>
<feature type="domain" description="Translation initiation factor 3 C-terminal" evidence="8">
    <location>
        <begin position="86"/>
        <end position="171"/>
    </location>
</feature>
<dbReference type="Gene3D" id="3.30.110.10">
    <property type="entry name" value="Translation initiation factor 3 (IF-3), C-terminal domain"/>
    <property type="match status" value="1"/>
</dbReference>
<dbReference type="AlphaFoldDB" id="A0A1I0PWF8"/>
<evidence type="ECO:0000259" key="8">
    <source>
        <dbReference type="Pfam" id="PF00707"/>
    </source>
</evidence>
<dbReference type="Pfam" id="PF00707">
    <property type="entry name" value="IF3_C"/>
    <property type="match status" value="1"/>
</dbReference>
<evidence type="ECO:0000313" key="11">
    <source>
        <dbReference type="Proteomes" id="UP000199373"/>
    </source>
</evidence>
<dbReference type="GO" id="GO:0032790">
    <property type="term" value="P:ribosome disassembly"/>
    <property type="evidence" value="ECO:0007669"/>
    <property type="project" value="TreeGrafter"/>
</dbReference>
<dbReference type="GO" id="GO:0016020">
    <property type="term" value="C:membrane"/>
    <property type="evidence" value="ECO:0007669"/>
    <property type="project" value="TreeGrafter"/>
</dbReference>
<dbReference type="FunFam" id="3.30.110.10:FF:000001">
    <property type="entry name" value="Translation initiation factor IF-3"/>
    <property type="match status" value="1"/>
</dbReference>
<dbReference type="HAMAP" id="MF_00080">
    <property type="entry name" value="IF_3"/>
    <property type="match status" value="1"/>
</dbReference>
<organism evidence="10 11">
    <name type="scientific">Prevotella aff. ruminicola Tc2-24</name>
    <dbReference type="NCBI Taxonomy" id="81582"/>
    <lineage>
        <taxon>Bacteria</taxon>
        <taxon>Pseudomonadati</taxon>
        <taxon>Bacteroidota</taxon>
        <taxon>Bacteroidia</taxon>
        <taxon>Bacteroidales</taxon>
        <taxon>Prevotellaceae</taxon>
        <taxon>Prevotella</taxon>
    </lineage>
</organism>
<name>A0A1I0PWF8_9BACT</name>
<dbReference type="SUPFAM" id="SSF55200">
    <property type="entry name" value="Translation initiation factor IF3, C-terminal domain"/>
    <property type="match status" value="1"/>
</dbReference>
<dbReference type="InterPro" id="IPR001288">
    <property type="entry name" value="Translation_initiation_fac_3"/>
</dbReference>
<dbReference type="InterPro" id="IPR036788">
    <property type="entry name" value="T_IF-3_C_sf"/>
</dbReference>
<keyword evidence="2 4" id="KW-0396">Initiation factor</keyword>
<dbReference type="Proteomes" id="UP000199373">
    <property type="component" value="Unassembled WGS sequence"/>
</dbReference>
<gene>
    <name evidence="4" type="primary">infC</name>
    <name evidence="10" type="ORF">SAMN04487850_1999</name>
</gene>
<evidence type="ECO:0000256" key="4">
    <source>
        <dbReference type="HAMAP-Rule" id="MF_00080"/>
    </source>
</evidence>
<dbReference type="GO" id="GO:0003743">
    <property type="term" value="F:translation initiation factor activity"/>
    <property type="evidence" value="ECO:0007669"/>
    <property type="project" value="UniProtKB-UniRule"/>
</dbReference>
<evidence type="ECO:0000256" key="3">
    <source>
        <dbReference type="ARBA" id="ARBA00022917"/>
    </source>
</evidence>
<dbReference type="EMBL" id="FOIQ01000005">
    <property type="protein sequence ID" value="SEW18822.1"/>
    <property type="molecule type" value="Genomic_DNA"/>
</dbReference>
<reference evidence="10 11" key="1">
    <citation type="submission" date="2016-10" db="EMBL/GenBank/DDBJ databases">
        <authorList>
            <person name="de Groot N.N."/>
        </authorList>
    </citation>
    <scope>NUCLEOTIDE SEQUENCE [LARGE SCALE GENOMIC DNA]</scope>
    <source>
        <strain evidence="10 11">TC2-24</strain>
    </source>
</reference>
<feature type="region of interest" description="Disordered" evidence="7">
    <location>
        <begin position="176"/>
        <end position="220"/>
    </location>
</feature>
<dbReference type="Pfam" id="PF05198">
    <property type="entry name" value="IF3_N"/>
    <property type="match status" value="1"/>
</dbReference>
<dbReference type="NCBIfam" id="TIGR00168">
    <property type="entry name" value="infC"/>
    <property type="match status" value="1"/>
</dbReference>
<comment type="similarity">
    <text evidence="1 4 6">Belongs to the IF-3 family.</text>
</comment>
<evidence type="ECO:0000256" key="5">
    <source>
        <dbReference type="NCBIfam" id="TIGR00168"/>
    </source>
</evidence>
<sequence length="243" mass="27924">MKNDKLKNQYRVNEQIRVREVRIVGDDGSSVVSTRDALNMAREQGVDLVEISPNANPPVCRLIDYSKFLYQQKKRQKEMKAKQVKVEVKEIRFGPQTDEHDYQFKLKHAKEFLEEGNKVRAYVFFRGRSILFKEQGEVLLLRFANDLEECGKVESMPSLEGKKMFLYLAPKKAGAQKKSQQARDREAAEAEAKEAAKLQREQEIEEAESRPISERLQDSQNSGLFANAKISADALKKLQEAKD</sequence>
<evidence type="ECO:0000313" key="10">
    <source>
        <dbReference type="EMBL" id="SEW18822.1"/>
    </source>
</evidence>
<proteinExistence type="inferred from homology"/>
<dbReference type="SUPFAM" id="SSF54364">
    <property type="entry name" value="Translation initiation factor IF3, N-terminal domain"/>
    <property type="match status" value="1"/>
</dbReference>
<keyword evidence="3 4" id="KW-0648">Protein biosynthesis</keyword>
<comment type="subunit">
    <text evidence="4 6">Monomer.</text>
</comment>
<dbReference type="Gene3D" id="3.10.20.80">
    <property type="entry name" value="Translation initiation factor 3 (IF-3), N-terminal domain"/>
    <property type="match status" value="1"/>
</dbReference>
<protein>
    <recommendedName>
        <fullName evidence="4 5">Translation initiation factor IF-3</fullName>
    </recommendedName>
</protein>
<dbReference type="PROSITE" id="PS00938">
    <property type="entry name" value="IF3"/>
    <property type="match status" value="1"/>
</dbReference>
<dbReference type="InterPro" id="IPR019815">
    <property type="entry name" value="Translation_initiation_fac_3_C"/>
</dbReference>
<dbReference type="PANTHER" id="PTHR10938:SF0">
    <property type="entry name" value="TRANSLATION INITIATION FACTOR IF-3, MITOCHONDRIAL"/>
    <property type="match status" value="1"/>
</dbReference>
<keyword evidence="4" id="KW-0963">Cytoplasm</keyword>
<dbReference type="RefSeq" id="WP_091916289.1">
    <property type="nucleotide sequence ID" value="NZ_FOIQ01000005.1"/>
</dbReference>